<sequence>MVFTQYLLLGFVAEDWDLAGFLGSGITIAAAREACHQCAIFCEHKGRFPDRNWVLVDHGLDWFSERGMGKRSRPSVNEDVAGLSQLL</sequence>
<dbReference type="Gramene" id="OE9A029295T1">
    <property type="protein sequence ID" value="OE9A029295C1"/>
    <property type="gene ID" value="OE9A029295"/>
</dbReference>
<evidence type="ECO:0000313" key="3">
    <source>
        <dbReference type="Proteomes" id="UP000594638"/>
    </source>
</evidence>
<feature type="region of interest" description="Disordered" evidence="1">
    <location>
        <begin position="68"/>
        <end position="87"/>
    </location>
</feature>
<dbReference type="AlphaFoldDB" id="A0A8S0Q3K5"/>
<gene>
    <name evidence="2" type="ORF">OLEA9_A029295</name>
</gene>
<proteinExistence type="predicted"/>
<organism evidence="2 3">
    <name type="scientific">Olea europaea subsp. europaea</name>
    <dbReference type="NCBI Taxonomy" id="158383"/>
    <lineage>
        <taxon>Eukaryota</taxon>
        <taxon>Viridiplantae</taxon>
        <taxon>Streptophyta</taxon>
        <taxon>Embryophyta</taxon>
        <taxon>Tracheophyta</taxon>
        <taxon>Spermatophyta</taxon>
        <taxon>Magnoliopsida</taxon>
        <taxon>eudicotyledons</taxon>
        <taxon>Gunneridae</taxon>
        <taxon>Pentapetalae</taxon>
        <taxon>asterids</taxon>
        <taxon>lamiids</taxon>
        <taxon>Lamiales</taxon>
        <taxon>Oleaceae</taxon>
        <taxon>Oleeae</taxon>
        <taxon>Olea</taxon>
    </lineage>
</organism>
<reference evidence="2 3" key="1">
    <citation type="submission" date="2019-12" db="EMBL/GenBank/DDBJ databases">
        <authorList>
            <person name="Alioto T."/>
            <person name="Alioto T."/>
            <person name="Gomez Garrido J."/>
        </authorList>
    </citation>
    <scope>NUCLEOTIDE SEQUENCE [LARGE SCALE GENOMIC DNA]</scope>
</reference>
<dbReference type="EMBL" id="CACTIH010000551">
    <property type="protein sequence ID" value="CAA2961481.1"/>
    <property type="molecule type" value="Genomic_DNA"/>
</dbReference>
<evidence type="ECO:0000256" key="1">
    <source>
        <dbReference type="SAM" id="MobiDB-lite"/>
    </source>
</evidence>
<keyword evidence="3" id="KW-1185">Reference proteome</keyword>
<accession>A0A8S0Q3K5</accession>
<dbReference type="Proteomes" id="UP000594638">
    <property type="component" value="Unassembled WGS sequence"/>
</dbReference>
<protein>
    <submittedName>
        <fullName evidence="2">Uncharacterized protein</fullName>
    </submittedName>
</protein>
<name>A0A8S0Q3K5_OLEEU</name>
<comment type="caution">
    <text evidence="2">The sequence shown here is derived from an EMBL/GenBank/DDBJ whole genome shotgun (WGS) entry which is preliminary data.</text>
</comment>
<evidence type="ECO:0000313" key="2">
    <source>
        <dbReference type="EMBL" id="CAA2961481.1"/>
    </source>
</evidence>